<evidence type="ECO:0000313" key="2">
    <source>
        <dbReference type="EMBL" id="CAH0725148.1"/>
    </source>
</evidence>
<feature type="non-terminal residue" evidence="2">
    <location>
        <position position="82"/>
    </location>
</feature>
<sequence>MKGSKGTELYSAVMLEQMSRLRHLSVDGSPDRSADSSTRGTDGRLSVCSYIRWSRRDARVAPRRLISPSLGRYYTFWRFALS</sequence>
<proteinExistence type="predicted"/>
<dbReference type="EMBL" id="OV170225">
    <property type="protein sequence ID" value="CAH0725148.1"/>
    <property type="molecule type" value="Genomic_DNA"/>
</dbReference>
<evidence type="ECO:0000256" key="1">
    <source>
        <dbReference type="SAM" id="MobiDB-lite"/>
    </source>
</evidence>
<dbReference type="Proteomes" id="UP000838878">
    <property type="component" value="Chromosome 5"/>
</dbReference>
<protein>
    <submittedName>
        <fullName evidence="2">Uncharacterized protein</fullName>
    </submittedName>
</protein>
<reference evidence="2" key="1">
    <citation type="submission" date="2021-12" db="EMBL/GenBank/DDBJ databases">
        <authorList>
            <person name="Martin H S."/>
        </authorList>
    </citation>
    <scope>NUCLEOTIDE SEQUENCE</scope>
</reference>
<name>A0A8J9US18_9NEOP</name>
<keyword evidence="3" id="KW-1185">Reference proteome</keyword>
<organism evidence="2 3">
    <name type="scientific">Brenthis ino</name>
    <name type="common">lesser marbled fritillary</name>
    <dbReference type="NCBI Taxonomy" id="405034"/>
    <lineage>
        <taxon>Eukaryota</taxon>
        <taxon>Metazoa</taxon>
        <taxon>Ecdysozoa</taxon>
        <taxon>Arthropoda</taxon>
        <taxon>Hexapoda</taxon>
        <taxon>Insecta</taxon>
        <taxon>Pterygota</taxon>
        <taxon>Neoptera</taxon>
        <taxon>Endopterygota</taxon>
        <taxon>Lepidoptera</taxon>
        <taxon>Glossata</taxon>
        <taxon>Ditrysia</taxon>
        <taxon>Papilionoidea</taxon>
        <taxon>Nymphalidae</taxon>
        <taxon>Heliconiinae</taxon>
        <taxon>Argynnini</taxon>
        <taxon>Brenthis</taxon>
    </lineage>
</organism>
<accession>A0A8J9US18</accession>
<dbReference type="AlphaFoldDB" id="A0A8J9US18"/>
<evidence type="ECO:0000313" key="3">
    <source>
        <dbReference type="Proteomes" id="UP000838878"/>
    </source>
</evidence>
<feature type="region of interest" description="Disordered" evidence="1">
    <location>
        <begin position="23"/>
        <end position="43"/>
    </location>
</feature>
<gene>
    <name evidence="2" type="ORF">BINO364_LOCUS10762</name>
</gene>